<feature type="region of interest" description="Disordered" evidence="1">
    <location>
        <begin position="200"/>
        <end position="224"/>
    </location>
</feature>
<gene>
    <name evidence="2" type="ORF">MNEG_10412</name>
</gene>
<dbReference type="RefSeq" id="XP_013896569.1">
    <property type="nucleotide sequence ID" value="XM_014041115.1"/>
</dbReference>
<dbReference type="KEGG" id="mng:MNEG_10412"/>
<dbReference type="Proteomes" id="UP000054498">
    <property type="component" value="Unassembled WGS sequence"/>
</dbReference>
<protein>
    <submittedName>
        <fullName evidence="2">Uncharacterized protein</fullName>
    </submittedName>
</protein>
<dbReference type="GeneID" id="25727572"/>
<dbReference type="EMBL" id="KK102523">
    <property type="protein sequence ID" value="KIY97549.1"/>
    <property type="molecule type" value="Genomic_DNA"/>
</dbReference>
<dbReference type="AlphaFoldDB" id="A0A0D2M1M5"/>
<evidence type="ECO:0000313" key="3">
    <source>
        <dbReference type="Proteomes" id="UP000054498"/>
    </source>
</evidence>
<dbReference type="OrthoDB" id="10482802at2759"/>
<organism evidence="2 3">
    <name type="scientific">Monoraphidium neglectum</name>
    <dbReference type="NCBI Taxonomy" id="145388"/>
    <lineage>
        <taxon>Eukaryota</taxon>
        <taxon>Viridiplantae</taxon>
        <taxon>Chlorophyta</taxon>
        <taxon>core chlorophytes</taxon>
        <taxon>Chlorophyceae</taxon>
        <taxon>CS clade</taxon>
        <taxon>Sphaeropleales</taxon>
        <taxon>Selenastraceae</taxon>
        <taxon>Monoraphidium</taxon>
    </lineage>
</organism>
<accession>A0A0D2M1M5</accession>
<reference evidence="2 3" key="1">
    <citation type="journal article" date="2013" name="BMC Genomics">
        <title>Reconstruction of the lipid metabolism for the microalga Monoraphidium neglectum from its genome sequence reveals characteristics suitable for biofuel production.</title>
        <authorList>
            <person name="Bogen C."/>
            <person name="Al-Dilaimi A."/>
            <person name="Albersmeier A."/>
            <person name="Wichmann J."/>
            <person name="Grundmann M."/>
            <person name="Rupp O."/>
            <person name="Lauersen K.J."/>
            <person name="Blifernez-Klassen O."/>
            <person name="Kalinowski J."/>
            <person name="Goesmann A."/>
            <person name="Mussgnug J.H."/>
            <person name="Kruse O."/>
        </authorList>
    </citation>
    <scope>NUCLEOTIDE SEQUENCE [LARGE SCALE GENOMIC DNA]</scope>
    <source>
        <strain evidence="2 3">SAG 48.87</strain>
    </source>
</reference>
<proteinExistence type="predicted"/>
<evidence type="ECO:0000313" key="2">
    <source>
        <dbReference type="EMBL" id="KIY97549.1"/>
    </source>
</evidence>
<name>A0A0D2M1M5_9CHLO</name>
<evidence type="ECO:0000256" key="1">
    <source>
        <dbReference type="SAM" id="MobiDB-lite"/>
    </source>
</evidence>
<sequence length="655" mass="70676">MTLVATYNGLDDGKSKKRVLQARIDTFMLINNRNTQPAIGDKVLGVEQYSYTDFPWGQQHADLRTNLPLKSIANFFTFTSMHFTYFRAKRSSNITSVFVSIDPDFYTPEAADFKGKIVLQDSQAADIASSCKVFKGMVQNCTLVNTLDTTLLERGLHRLFLRSDSYVPPDHKILSNSKLNGGTFSAAASITLSVCNDDAATCAEPDPPPPDDRPPVPDLPPISPPVGTTWYKPVDPLPNPNTVLTTPYDCSGWIGFRTFLQAETWFTRPGLDPNFGSTQLQVGACMPHKQRVAGTIPLDIVVGKFNFPDNVNVNVNMRVSFFWQGGNVTFGLEEQGVIQQWACDNTTPVCKKVYRSRIDTRPDSKAWYLPDGLIKAWVWGTVRLNDGVTSRWLDTRLESWFVLANNVDTSITGMTLPPAALTRTFIPWKNTYVALNSDLPLGSVTGNFTFKSRHYLTGNTGANLTGIFVAVDPQLAVKPTPDLGYVIRNTGSSPQGTPLAVAPAGCTLNANGDGAPLTCNTLTLNPSVVPKFCPLNPCDNGLCDGLHRLVLRSDFLVSPSNPIFQGLPPDGQVGAGTLSTVLVVPIVTVNNIVKNPSACPAAAAPAAALAMAPRSSAVSLVHEDVADAAVSFAAPSAANSPVVETVAKLIPTVDF</sequence>
<keyword evidence="3" id="KW-1185">Reference proteome</keyword>